<evidence type="ECO:0000256" key="7">
    <source>
        <dbReference type="ARBA" id="ARBA00022801"/>
    </source>
</evidence>
<dbReference type="Gene3D" id="3.40.50.200">
    <property type="entry name" value="Peptidase S8/S53 domain"/>
    <property type="match status" value="1"/>
</dbReference>
<dbReference type="GO" id="GO:0004252">
    <property type="term" value="F:serine-type endopeptidase activity"/>
    <property type="evidence" value="ECO:0007669"/>
    <property type="project" value="UniProtKB-UniRule"/>
</dbReference>
<dbReference type="PROSITE" id="PS51695">
    <property type="entry name" value="SEDOLISIN"/>
    <property type="match status" value="1"/>
</dbReference>
<feature type="binding site" evidence="11">
    <location>
        <position position="567"/>
    </location>
    <ligand>
        <name>Ca(2+)</name>
        <dbReference type="ChEBI" id="CHEBI:29108"/>
    </ligand>
</feature>
<dbReference type="InParanoid" id="J5JV40"/>
<reference evidence="13 14" key="1">
    <citation type="journal article" date="2012" name="Sci. Rep.">
        <title>Genomic perspectives on the evolution of fungal entomopathogenicity in Beauveria bassiana.</title>
        <authorList>
            <person name="Xiao G."/>
            <person name="Ying S.H."/>
            <person name="Zheng P."/>
            <person name="Wang Z.L."/>
            <person name="Zhang S."/>
            <person name="Xie X.Q."/>
            <person name="Shang Y."/>
            <person name="St Leger R.J."/>
            <person name="Zhao G.P."/>
            <person name="Wang C."/>
            <person name="Feng M.G."/>
        </authorList>
    </citation>
    <scope>NUCLEOTIDE SEQUENCE [LARGE SCALE GENOMIC DNA]</scope>
    <source>
        <strain evidence="13 14">ARSEF 2860</strain>
    </source>
</reference>
<dbReference type="GO" id="GO:0005576">
    <property type="term" value="C:extracellular region"/>
    <property type="evidence" value="ECO:0007669"/>
    <property type="project" value="UniProtKB-SubCell"/>
</dbReference>
<dbReference type="EMBL" id="JH725154">
    <property type="protein sequence ID" value="EJP68603.1"/>
    <property type="molecule type" value="Genomic_DNA"/>
</dbReference>
<dbReference type="Pfam" id="PF00082">
    <property type="entry name" value="Peptidase_S8"/>
    <property type="match status" value="1"/>
</dbReference>
<evidence type="ECO:0000259" key="12">
    <source>
        <dbReference type="PROSITE" id="PS51695"/>
    </source>
</evidence>
<comment type="function">
    <text evidence="2">Secreted tripeptidyl-peptidase which degrades proteins at acidic pHs and is involved in virulence.</text>
</comment>
<dbReference type="STRING" id="655819.J5JV40"/>
<dbReference type="GO" id="GO:0008240">
    <property type="term" value="F:tripeptidyl-peptidase activity"/>
    <property type="evidence" value="ECO:0007669"/>
    <property type="project" value="UniProtKB-EC"/>
</dbReference>
<dbReference type="Pfam" id="PF09286">
    <property type="entry name" value="Pro-kuma_activ"/>
    <property type="match status" value="1"/>
</dbReference>
<comment type="subcellular location">
    <subcellularLocation>
        <location evidence="3">Secreted</location>
        <location evidence="3">Extracellular space</location>
    </subcellularLocation>
</comment>
<keyword evidence="9 11" id="KW-0106">Calcium</keyword>
<feature type="active site" description="Charge relay system" evidence="11">
    <location>
        <position position="503"/>
    </location>
</feature>
<dbReference type="OrthoDB" id="409122at2759"/>
<feature type="binding site" evidence="11">
    <location>
        <position position="547"/>
    </location>
    <ligand>
        <name>Ca(2+)</name>
        <dbReference type="ChEBI" id="CHEBI:29108"/>
    </ligand>
</feature>
<evidence type="ECO:0000256" key="3">
    <source>
        <dbReference type="ARBA" id="ARBA00004239"/>
    </source>
</evidence>
<comment type="cofactor">
    <cofactor evidence="11">
        <name>Ca(2+)</name>
        <dbReference type="ChEBI" id="CHEBI:29108"/>
    </cofactor>
    <text evidence="11">Binds 1 Ca(2+) ion per subunit.</text>
</comment>
<sequence>MLVNLLNLPNMAIRGTFSSSQDAFTINLIPLLPSIATKIQDFRMVSFSKICFAAVSAGSVLSAPAPHGPLTKFGELKKLPSSWVAVGAADSNAIIKAQIGINPNYGKWLSKEDVDKYTAPAEADVAAVKAWLASSGITDITMPTNDWLEFSVPVSKMESLLGSKYEWFVHLETGEKVPRTKEFSVPQNLHSLIDVVTPTTVLYHNINPHTHDSGLSAAADSATSPASIKSAYNVDYKGTGNTLVASTGFLGVGASHADYLNFGRQFSPGLKDFKDVSVNGGSNSGDGSALEGNLDTQYIGALAFPNPSEYLAHAPEGSDNDSFDDALTAFGNYLNSASNPPSAVSTSYGGEEDGVDAGYLDRICNEFMKAGSRGVSIFFSSGDNGVGGNGESSCQNGYYPTWPASCPYVTTVGGTEFDASGREVVANFQQYSPNITSPGGGYSNHFPAPSYNKGVTTAYANSLSTAQQQRLNANGRGYPDISLVSVKFQINVNGKVGQVVGTSASSPSVAGLVGLLNDYRKSQGKSSLGFINPLLYSDKVNAALRDVTSGANFGCDSKGFPAKPGWDAASGLGSFDFGKLRALI</sequence>
<evidence type="ECO:0000256" key="6">
    <source>
        <dbReference type="ARBA" id="ARBA00022723"/>
    </source>
</evidence>
<evidence type="ECO:0000313" key="14">
    <source>
        <dbReference type="Proteomes" id="UP000002762"/>
    </source>
</evidence>
<dbReference type="SUPFAM" id="SSF54897">
    <property type="entry name" value="Protease propeptides/inhibitors"/>
    <property type="match status" value="1"/>
</dbReference>
<evidence type="ECO:0000256" key="2">
    <source>
        <dbReference type="ARBA" id="ARBA00002451"/>
    </source>
</evidence>
<proteinExistence type="predicted"/>
<keyword evidence="10" id="KW-0865">Zymogen</keyword>
<evidence type="ECO:0000256" key="1">
    <source>
        <dbReference type="ARBA" id="ARBA00001910"/>
    </source>
</evidence>
<evidence type="ECO:0000256" key="11">
    <source>
        <dbReference type="PROSITE-ProRule" id="PRU01032"/>
    </source>
</evidence>
<dbReference type="PANTHER" id="PTHR14218:SF15">
    <property type="entry name" value="TRIPEPTIDYL-PEPTIDASE 1"/>
    <property type="match status" value="1"/>
</dbReference>
<name>J5JV40_BEAB2</name>
<accession>J5JV40</accession>
<dbReference type="PANTHER" id="PTHR14218">
    <property type="entry name" value="PROTEASE S8 TRIPEPTIDYL PEPTIDASE I CLN2"/>
    <property type="match status" value="1"/>
</dbReference>
<keyword evidence="6 11" id="KW-0479">Metal-binding</keyword>
<gene>
    <name evidence="13" type="ORF">BBA_02605</name>
</gene>
<dbReference type="GO" id="GO:0046872">
    <property type="term" value="F:metal ion binding"/>
    <property type="evidence" value="ECO:0007669"/>
    <property type="project" value="UniProtKB-UniRule"/>
</dbReference>
<keyword evidence="14" id="KW-1185">Reference proteome</keyword>
<evidence type="ECO:0000256" key="10">
    <source>
        <dbReference type="ARBA" id="ARBA00023145"/>
    </source>
</evidence>
<dbReference type="PROSITE" id="PS00138">
    <property type="entry name" value="SUBTILASE_SER"/>
    <property type="match status" value="1"/>
</dbReference>
<dbReference type="AlphaFoldDB" id="J5JV40"/>
<dbReference type="RefSeq" id="XP_008595924.1">
    <property type="nucleotide sequence ID" value="XM_008597702.1"/>
</dbReference>
<dbReference type="InterPro" id="IPR000209">
    <property type="entry name" value="Peptidase_S8/S53_dom"/>
</dbReference>
<keyword evidence="7 11" id="KW-0378">Hydrolase</keyword>
<protein>
    <recommendedName>
        <fullName evidence="4">tripeptidyl-peptidase II</fullName>
        <ecNumber evidence="4">3.4.14.10</ecNumber>
    </recommendedName>
</protein>
<evidence type="ECO:0000256" key="5">
    <source>
        <dbReference type="ARBA" id="ARBA00022670"/>
    </source>
</evidence>
<evidence type="ECO:0000256" key="8">
    <source>
        <dbReference type="ARBA" id="ARBA00022825"/>
    </source>
</evidence>
<dbReference type="CDD" id="cd11377">
    <property type="entry name" value="Pro-peptidase_S53"/>
    <property type="match status" value="1"/>
</dbReference>
<keyword evidence="8 11" id="KW-0720">Serine protease</keyword>
<dbReference type="InterPro" id="IPR050819">
    <property type="entry name" value="Tripeptidyl-peptidase_I"/>
</dbReference>
<comment type="catalytic activity">
    <reaction evidence="1">
        <text>Release of an N-terminal tripeptide from a polypeptide.</text>
        <dbReference type="EC" id="3.4.14.10"/>
    </reaction>
</comment>
<keyword evidence="5 11" id="KW-0645">Protease</keyword>
<feature type="binding site" evidence="11">
    <location>
        <position position="546"/>
    </location>
    <ligand>
        <name>Ca(2+)</name>
        <dbReference type="ChEBI" id="CHEBI:29108"/>
    </ligand>
</feature>
<feature type="active site" description="Charge relay system" evidence="11">
    <location>
        <position position="295"/>
    </location>
</feature>
<dbReference type="EC" id="3.4.14.10" evidence="4"/>
<dbReference type="InterPro" id="IPR030400">
    <property type="entry name" value="Sedolisin_dom"/>
</dbReference>
<feature type="binding site" evidence="11">
    <location>
        <position position="565"/>
    </location>
    <ligand>
        <name>Ca(2+)</name>
        <dbReference type="ChEBI" id="CHEBI:29108"/>
    </ligand>
</feature>
<dbReference type="InterPro" id="IPR023828">
    <property type="entry name" value="Peptidase_S8_Ser-AS"/>
</dbReference>
<evidence type="ECO:0000256" key="9">
    <source>
        <dbReference type="ARBA" id="ARBA00022837"/>
    </source>
</evidence>
<dbReference type="SMART" id="SM00944">
    <property type="entry name" value="Pro-kuma_activ"/>
    <property type="match status" value="1"/>
</dbReference>
<dbReference type="Proteomes" id="UP000002762">
    <property type="component" value="Unassembled WGS sequence"/>
</dbReference>
<evidence type="ECO:0000313" key="13">
    <source>
        <dbReference type="EMBL" id="EJP68603.1"/>
    </source>
</evidence>
<evidence type="ECO:0000256" key="4">
    <source>
        <dbReference type="ARBA" id="ARBA00012462"/>
    </source>
</evidence>
<dbReference type="GO" id="GO:0006508">
    <property type="term" value="P:proteolysis"/>
    <property type="evidence" value="ECO:0007669"/>
    <property type="project" value="UniProtKB-KW"/>
</dbReference>
<dbReference type="HOGENOM" id="CLU_013783_3_0_1"/>
<feature type="active site" description="Charge relay system" evidence="11">
    <location>
        <position position="291"/>
    </location>
</feature>
<feature type="domain" description="Peptidase S53" evidence="12">
    <location>
        <begin position="222"/>
        <end position="584"/>
    </location>
</feature>
<dbReference type="InterPro" id="IPR015366">
    <property type="entry name" value="S53_propep"/>
</dbReference>
<dbReference type="InterPro" id="IPR036852">
    <property type="entry name" value="Peptidase_S8/S53_dom_sf"/>
</dbReference>
<dbReference type="CDD" id="cd04056">
    <property type="entry name" value="Peptidases_S53"/>
    <property type="match status" value="1"/>
</dbReference>
<dbReference type="SUPFAM" id="SSF52743">
    <property type="entry name" value="Subtilisin-like"/>
    <property type="match status" value="1"/>
</dbReference>
<dbReference type="GeneID" id="19885617"/>
<organism evidence="13 14">
    <name type="scientific">Beauveria bassiana (strain ARSEF 2860)</name>
    <name type="common">White muscardine disease fungus</name>
    <name type="synonym">Tritirachium shiotae</name>
    <dbReference type="NCBI Taxonomy" id="655819"/>
    <lineage>
        <taxon>Eukaryota</taxon>
        <taxon>Fungi</taxon>
        <taxon>Dikarya</taxon>
        <taxon>Ascomycota</taxon>
        <taxon>Pezizomycotina</taxon>
        <taxon>Sordariomycetes</taxon>
        <taxon>Hypocreomycetidae</taxon>
        <taxon>Hypocreales</taxon>
        <taxon>Cordycipitaceae</taxon>
        <taxon>Beauveria</taxon>
    </lineage>
</organism>